<reference evidence="1" key="2">
    <citation type="submission" date="2021-12" db="EMBL/GenBank/DDBJ databases">
        <title>Resequencing data analysis of finger millet.</title>
        <authorList>
            <person name="Hatakeyama M."/>
            <person name="Aluri S."/>
            <person name="Balachadran M.T."/>
            <person name="Sivarajan S.R."/>
            <person name="Poveda L."/>
            <person name="Shimizu-Inatsugi R."/>
            <person name="Schlapbach R."/>
            <person name="Sreeman S.M."/>
            <person name="Shimizu K.K."/>
        </authorList>
    </citation>
    <scope>NUCLEOTIDE SEQUENCE</scope>
</reference>
<dbReference type="AlphaFoldDB" id="A0AAV5F9Z7"/>
<evidence type="ECO:0000313" key="1">
    <source>
        <dbReference type="EMBL" id="GJN31862.1"/>
    </source>
</evidence>
<name>A0AAV5F9Z7_ELECO</name>
<keyword evidence="2" id="KW-1185">Reference proteome</keyword>
<organism evidence="1 2">
    <name type="scientific">Eleusine coracana subsp. coracana</name>
    <dbReference type="NCBI Taxonomy" id="191504"/>
    <lineage>
        <taxon>Eukaryota</taxon>
        <taxon>Viridiplantae</taxon>
        <taxon>Streptophyta</taxon>
        <taxon>Embryophyta</taxon>
        <taxon>Tracheophyta</taxon>
        <taxon>Spermatophyta</taxon>
        <taxon>Magnoliopsida</taxon>
        <taxon>Liliopsida</taxon>
        <taxon>Poales</taxon>
        <taxon>Poaceae</taxon>
        <taxon>PACMAD clade</taxon>
        <taxon>Chloridoideae</taxon>
        <taxon>Cynodonteae</taxon>
        <taxon>Eleusininae</taxon>
        <taxon>Eleusine</taxon>
    </lineage>
</organism>
<reference evidence="1" key="1">
    <citation type="journal article" date="2018" name="DNA Res.">
        <title>Multiple hybrid de novo genome assembly of finger millet, an orphan allotetraploid crop.</title>
        <authorList>
            <person name="Hatakeyama M."/>
            <person name="Aluri S."/>
            <person name="Balachadran M.T."/>
            <person name="Sivarajan S.R."/>
            <person name="Patrignani A."/>
            <person name="Gruter S."/>
            <person name="Poveda L."/>
            <person name="Shimizu-Inatsugi R."/>
            <person name="Baeten J."/>
            <person name="Francoijs K.J."/>
            <person name="Nataraja K.N."/>
            <person name="Reddy Y.A.N."/>
            <person name="Phadnis S."/>
            <person name="Ravikumar R.L."/>
            <person name="Schlapbach R."/>
            <person name="Sreeman S.M."/>
            <person name="Shimizu K.K."/>
        </authorList>
    </citation>
    <scope>NUCLEOTIDE SEQUENCE</scope>
</reference>
<accession>A0AAV5F9Z7</accession>
<gene>
    <name evidence="1" type="primary">gb20313</name>
    <name evidence="1" type="ORF">PR202_gb20313</name>
</gene>
<dbReference type="EMBL" id="BQKI01000083">
    <property type="protein sequence ID" value="GJN31862.1"/>
    <property type="molecule type" value="Genomic_DNA"/>
</dbReference>
<comment type="caution">
    <text evidence="1">The sequence shown here is derived from an EMBL/GenBank/DDBJ whole genome shotgun (WGS) entry which is preliminary data.</text>
</comment>
<proteinExistence type="predicted"/>
<dbReference type="Proteomes" id="UP001054889">
    <property type="component" value="Unassembled WGS sequence"/>
</dbReference>
<evidence type="ECO:0000313" key="2">
    <source>
        <dbReference type="Proteomes" id="UP001054889"/>
    </source>
</evidence>
<sequence length="73" mass="8229">MKKVRKEQKKGVNSLIILTAWSIWKHRNACVFEEVNPSVNTIMGAIKNELGVWCLAGARKLRELNLVITSPVP</sequence>
<protein>
    <submittedName>
        <fullName evidence="1">Uncharacterized protein</fullName>
    </submittedName>
</protein>